<sequence length="485" mass="53066">MMQKIQRFGGAMLTPVMLFAFNGIILALSIAFQNESIVGGLAAEGTFWSDIWGMIESGGWTVFDHMELLFVIGLPIGLAKKAQARAVMESFVIYMIWNTNINYILNTWNFGVDMSNVEDTIGIKEIGGIATLDTNLIGALLVSGLAVYLHNRFFDTALPEWLGIFSGSSFVVMLGFFMDIPLAFLTAWIWPSIQDVISQLQGFMASSGTAGVGIYVFLQRILIPTGLHHFINQPFEFGPAAVEGGLLNYWFEHLSEIAAFDGPIREIFPQGGFMLQNASMFFFPIGIGAAFVATSKPEKRKKTMALVIPTAATAMIAGITEPFEFTFLFLAPQLFAVHAALTSIFAMTIYAFGLAGGFAANIGGLTGVLLPMAENHLDAIFIYFASGIVLTFIYYFVFRWAILKFNLKTPGREEDEGVHMYSKKEYEAKKAEEKGSTSTEEGLNNVASKALGFLDGLGGSKNIADINNCTTRLRISVKDPGSSKR</sequence>
<keyword evidence="16" id="KW-1185">Reference proteome</keyword>
<evidence type="ECO:0000259" key="14">
    <source>
        <dbReference type="PROSITE" id="PS51103"/>
    </source>
</evidence>
<dbReference type="Pfam" id="PF02378">
    <property type="entry name" value="PTS_EIIC"/>
    <property type="match status" value="1"/>
</dbReference>
<feature type="transmembrane region" description="Helical" evidence="12">
    <location>
        <begin position="196"/>
        <end position="218"/>
    </location>
</feature>
<dbReference type="PANTHER" id="PTHR30009">
    <property type="entry name" value="CYTOCHROME C-TYPE SYNTHESIS PROTEIN AND PTS TRANSMEMBRANE COMPONENT"/>
    <property type="match status" value="1"/>
</dbReference>
<comment type="subcellular location">
    <subcellularLocation>
        <location evidence="1">Cell membrane</location>
        <topology evidence="1">Multi-pass membrane protein</topology>
    </subcellularLocation>
</comment>
<evidence type="ECO:0000313" key="16">
    <source>
        <dbReference type="Proteomes" id="UP001501577"/>
    </source>
</evidence>
<evidence type="ECO:0000256" key="3">
    <source>
        <dbReference type="ARBA" id="ARBA00022475"/>
    </source>
</evidence>
<dbReference type="InterPro" id="IPR050429">
    <property type="entry name" value="PTS_Glucose_EIICBA"/>
</dbReference>
<dbReference type="Gene3D" id="3.30.1360.60">
    <property type="entry name" value="Glucose permease domain IIB"/>
    <property type="match status" value="1"/>
</dbReference>
<name>A0ABP6KLB5_9ENTE</name>
<evidence type="ECO:0000256" key="6">
    <source>
        <dbReference type="ARBA" id="ARBA00022683"/>
    </source>
</evidence>
<dbReference type="Pfam" id="PF00367">
    <property type="entry name" value="PTS_EIIB"/>
    <property type="match status" value="1"/>
</dbReference>
<dbReference type="PROSITE" id="PS01035">
    <property type="entry name" value="PTS_EIIB_TYPE_1_CYS"/>
    <property type="match status" value="1"/>
</dbReference>
<keyword evidence="5" id="KW-0808">Transferase</keyword>
<feature type="domain" description="PTS EIIB type-1" evidence="13">
    <location>
        <begin position="447"/>
        <end position="485"/>
    </location>
</feature>
<feature type="transmembrane region" description="Helical" evidence="12">
    <location>
        <begin position="273"/>
        <end position="292"/>
    </location>
</feature>
<feature type="transmembrane region" description="Helical" evidence="12">
    <location>
        <begin position="380"/>
        <end position="402"/>
    </location>
</feature>
<feature type="transmembrane region" description="Helical" evidence="12">
    <location>
        <begin position="91"/>
        <end position="108"/>
    </location>
</feature>
<evidence type="ECO:0000256" key="12">
    <source>
        <dbReference type="SAM" id="Phobius"/>
    </source>
</evidence>
<evidence type="ECO:0000313" key="15">
    <source>
        <dbReference type="EMBL" id="GAA3016564.1"/>
    </source>
</evidence>
<dbReference type="EMBL" id="BAAAXQ010000032">
    <property type="protein sequence ID" value="GAA3016564.1"/>
    <property type="molecule type" value="Genomic_DNA"/>
</dbReference>
<keyword evidence="9 12" id="KW-1133">Transmembrane helix</keyword>
<dbReference type="InterPro" id="IPR003352">
    <property type="entry name" value="PTS_EIIC"/>
</dbReference>
<feature type="transmembrane region" description="Helical" evidence="12">
    <location>
        <begin position="128"/>
        <end position="149"/>
    </location>
</feature>
<keyword evidence="4" id="KW-0762">Sugar transport</keyword>
<dbReference type="InterPro" id="IPR001996">
    <property type="entry name" value="PTS_IIB_1"/>
</dbReference>
<accession>A0ABP6KLB5</accession>
<keyword evidence="10 12" id="KW-0472">Membrane</keyword>
<dbReference type="PROSITE" id="PS51098">
    <property type="entry name" value="PTS_EIIB_TYPE_1"/>
    <property type="match status" value="1"/>
</dbReference>
<evidence type="ECO:0000256" key="11">
    <source>
        <dbReference type="PROSITE-ProRule" id="PRU00421"/>
    </source>
</evidence>
<proteinExistence type="predicted"/>
<dbReference type="PROSITE" id="PS51103">
    <property type="entry name" value="PTS_EIIC_TYPE_1"/>
    <property type="match status" value="1"/>
</dbReference>
<dbReference type="InterPro" id="IPR036878">
    <property type="entry name" value="Glu_permease_IIB"/>
</dbReference>
<dbReference type="InterPro" id="IPR013013">
    <property type="entry name" value="PTS_EIIC_1"/>
</dbReference>
<feature type="transmembrane region" description="Helical" evidence="12">
    <location>
        <begin position="161"/>
        <end position="190"/>
    </location>
</feature>
<gene>
    <name evidence="15" type="primary">malP_3</name>
    <name evidence="15" type="ORF">GCM10019998_10960</name>
</gene>
<evidence type="ECO:0000256" key="5">
    <source>
        <dbReference type="ARBA" id="ARBA00022679"/>
    </source>
</evidence>
<evidence type="ECO:0000256" key="9">
    <source>
        <dbReference type="ARBA" id="ARBA00022989"/>
    </source>
</evidence>
<keyword evidence="3" id="KW-1003">Cell membrane</keyword>
<evidence type="ECO:0000256" key="4">
    <source>
        <dbReference type="ARBA" id="ARBA00022597"/>
    </source>
</evidence>
<keyword evidence="7 12" id="KW-0812">Transmembrane</keyword>
<feature type="transmembrane region" description="Helical" evidence="12">
    <location>
        <begin position="12"/>
        <end position="32"/>
    </location>
</feature>
<keyword evidence="6" id="KW-0598">Phosphotransferase system</keyword>
<evidence type="ECO:0000256" key="1">
    <source>
        <dbReference type="ARBA" id="ARBA00004651"/>
    </source>
</evidence>
<organism evidence="15 16">
    <name type="scientific">Tetragenococcus solitarius</name>
    <dbReference type="NCBI Taxonomy" id="71453"/>
    <lineage>
        <taxon>Bacteria</taxon>
        <taxon>Bacillati</taxon>
        <taxon>Bacillota</taxon>
        <taxon>Bacilli</taxon>
        <taxon>Lactobacillales</taxon>
        <taxon>Enterococcaceae</taxon>
        <taxon>Tetragenococcus</taxon>
    </lineage>
</organism>
<dbReference type="InterPro" id="IPR018113">
    <property type="entry name" value="PTrfase_EIIB_Cys"/>
</dbReference>
<keyword evidence="8" id="KW-0418">Kinase</keyword>
<protein>
    <submittedName>
        <fullName evidence="15">PTS maltose transporter subunit IIBC</fullName>
    </submittedName>
</protein>
<reference evidence="16" key="1">
    <citation type="journal article" date="2019" name="Int. J. Syst. Evol. Microbiol.">
        <title>The Global Catalogue of Microorganisms (GCM) 10K type strain sequencing project: providing services to taxonomists for standard genome sequencing and annotation.</title>
        <authorList>
            <consortium name="The Broad Institute Genomics Platform"/>
            <consortium name="The Broad Institute Genome Sequencing Center for Infectious Disease"/>
            <person name="Wu L."/>
            <person name="Ma J."/>
        </authorList>
    </citation>
    <scope>NUCLEOTIDE SEQUENCE [LARGE SCALE GENOMIC DNA]</scope>
    <source>
        <strain evidence="16">JCM 8736</strain>
    </source>
</reference>
<dbReference type="SUPFAM" id="SSF55604">
    <property type="entry name" value="Glucose permease domain IIB"/>
    <property type="match status" value="1"/>
</dbReference>
<keyword evidence="2" id="KW-0813">Transport</keyword>
<evidence type="ECO:0000256" key="7">
    <source>
        <dbReference type="ARBA" id="ARBA00022692"/>
    </source>
</evidence>
<evidence type="ECO:0000256" key="2">
    <source>
        <dbReference type="ARBA" id="ARBA00022448"/>
    </source>
</evidence>
<feature type="active site" description="Phosphocysteine intermediate; for EIIB activity" evidence="11">
    <location>
        <position position="469"/>
    </location>
</feature>
<evidence type="ECO:0000259" key="13">
    <source>
        <dbReference type="PROSITE" id="PS51098"/>
    </source>
</evidence>
<dbReference type="PANTHER" id="PTHR30009:SF12">
    <property type="entry name" value="PHOSPHOTRANSFERASE IIC COMPONENT GLVC"/>
    <property type="match status" value="1"/>
</dbReference>
<evidence type="ECO:0000256" key="8">
    <source>
        <dbReference type="ARBA" id="ARBA00022777"/>
    </source>
</evidence>
<evidence type="ECO:0000256" key="10">
    <source>
        <dbReference type="ARBA" id="ARBA00023136"/>
    </source>
</evidence>
<feature type="domain" description="PTS EIIC type-1" evidence="14">
    <location>
        <begin position="1"/>
        <end position="414"/>
    </location>
</feature>
<dbReference type="Proteomes" id="UP001501577">
    <property type="component" value="Unassembled WGS sequence"/>
</dbReference>
<comment type="caution">
    <text evidence="15">The sequence shown here is derived from an EMBL/GenBank/DDBJ whole genome shotgun (WGS) entry which is preliminary data.</text>
</comment>
<feature type="transmembrane region" description="Helical" evidence="12">
    <location>
        <begin position="335"/>
        <end position="360"/>
    </location>
</feature>
<feature type="transmembrane region" description="Helical" evidence="12">
    <location>
        <begin position="304"/>
        <end position="323"/>
    </location>
</feature>